<accession>A0A9P6CTL5</accession>
<evidence type="ECO:0000313" key="1">
    <source>
        <dbReference type="EMBL" id="KAF9471728.1"/>
    </source>
</evidence>
<dbReference type="EMBL" id="MU155632">
    <property type="protein sequence ID" value="KAF9471728.1"/>
    <property type="molecule type" value="Genomic_DNA"/>
</dbReference>
<dbReference type="Proteomes" id="UP000807469">
    <property type="component" value="Unassembled WGS sequence"/>
</dbReference>
<name>A0A9P6CTL5_9AGAR</name>
<reference evidence="1" key="1">
    <citation type="submission" date="2020-11" db="EMBL/GenBank/DDBJ databases">
        <authorList>
            <consortium name="DOE Joint Genome Institute"/>
            <person name="Ahrendt S."/>
            <person name="Riley R."/>
            <person name="Andreopoulos W."/>
            <person name="Labutti K."/>
            <person name="Pangilinan J."/>
            <person name="Ruiz-Duenas F.J."/>
            <person name="Barrasa J.M."/>
            <person name="Sanchez-Garcia M."/>
            <person name="Camarero S."/>
            <person name="Miyauchi S."/>
            <person name="Serrano A."/>
            <person name="Linde D."/>
            <person name="Babiker R."/>
            <person name="Drula E."/>
            <person name="Ayuso-Fernandez I."/>
            <person name="Pacheco R."/>
            <person name="Padilla G."/>
            <person name="Ferreira P."/>
            <person name="Barriuso J."/>
            <person name="Kellner H."/>
            <person name="Castanera R."/>
            <person name="Alfaro M."/>
            <person name="Ramirez L."/>
            <person name="Pisabarro A.G."/>
            <person name="Kuo A."/>
            <person name="Tritt A."/>
            <person name="Lipzen A."/>
            <person name="He G."/>
            <person name="Yan M."/>
            <person name="Ng V."/>
            <person name="Cullen D."/>
            <person name="Martin F."/>
            <person name="Rosso M.-N."/>
            <person name="Henrissat B."/>
            <person name="Hibbett D."/>
            <person name="Martinez A.T."/>
            <person name="Grigoriev I.V."/>
        </authorList>
    </citation>
    <scope>NUCLEOTIDE SEQUENCE</scope>
    <source>
        <strain evidence="1">CIRM-BRFM 674</strain>
    </source>
</reference>
<protein>
    <submittedName>
        <fullName evidence="1">Uncharacterized protein</fullName>
    </submittedName>
</protein>
<organism evidence="1 2">
    <name type="scientific">Pholiota conissans</name>
    <dbReference type="NCBI Taxonomy" id="109636"/>
    <lineage>
        <taxon>Eukaryota</taxon>
        <taxon>Fungi</taxon>
        <taxon>Dikarya</taxon>
        <taxon>Basidiomycota</taxon>
        <taxon>Agaricomycotina</taxon>
        <taxon>Agaricomycetes</taxon>
        <taxon>Agaricomycetidae</taxon>
        <taxon>Agaricales</taxon>
        <taxon>Agaricineae</taxon>
        <taxon>Strophariaceae</taxon>
        <taxon>Pholiota</taxon>
    </lineage>
</organism>
<dbReference type="AlphaFoldDB" id="A0A9P6CTL5"/>
<comment type="caution">
    <text evidence="1">The sequence shown here is derived from an EMBL/GenBank/DDBJ whole genome shotgun (WGS) entry which is preliminary data.</text>
</comment>
<keyword evidence="2" id="KW-1185">Reference proteome</keyword>
<sequence length="109" mass="12475">MSSCGQHLCFLLAGRSAEYNHLINSFLSARTVKNRESTTPTMDFEEYHQVHGISGRLDTAVCVAEVLTELRSTWSARYLYVSWAYSRFVTGFQMKKEEWKLQSSGQLSL</sequence>
<proteinExistence type="predicted"/>
<gene>
    <name evidence="1" type="ORF">BDN70DRAFT_546531</name>
</gene>
<evidence type="ECO:0000313" key="2">
    <source>
        <dbReference type="Proteomes" id="UP000807469"/>
    </source>
</evidence>